<dbReference type="AlphaFoldDB" id="A0A2K8U417"/>
<accession>A0A2K8U417</accession>
<protein>
    <submittedName>
        <fullName evidence="1">Uncharacterized protein</fullName>
    </submittedName>
</protein>
<dbReference type="Proteomes" id="UP000232638">
    <property type="component" value="Chromosome"/>
</dbReference>
<gene>
    <name evidence="1" type="ORF">THSYN_04780</name>
</gene>
<name>A0A2K8U417_9GAMM</name>
<reference evidence="1 2" key="1">
    <citation type="submission" date="2017-03" db="EMBL/GenBank/DDBJ databases">
        <title>Complete genome sequence of Candidatus 'Thiodictyon syntrophicum' sp. nov. strain Cad16T, a photolithoautotroph purple sulfur bacterium isolated from an alpine meromictic lake.</title>
        <authorList>
            <person name="Luedin S.M."/>
            <person name="Pothier J.F."/>
            <person name="Danza F."/>
            <person name="Storelli N."/>
            <person name="Wittwer M."/>
            <person name="Tonolla M."/>
        </authorList>
    </citation>
    <scope>NUCLEOTIDE SEQUENCE [LARGE SCALE GENOMIC DNA]</scope>
    <source>
        <strain evidence="1 2">Cad16T</strain>
    </source>
</reference>
<evidence type="ECO:0000313" key="2">
    <source>
        <dbReference type="Proteomes" id="UP000232638"/>
    </source>
</evidence>
<dbReference type="KEGG" id="tsy:THSYN_04780"/>
<organism evidence="1 2">
    <name type="scientific">Candidatus Thiodictyon syntrophicum</name>
    <dbReference type="NCBI Taxonomy" id="1166950"/>
    <lineage>
        <taxon>Bacteria</taxon>
        <taxon>Pseudomonadati</taxon>
        <taxon>Pseudomonadota</taxon>
        <taxon>Gammaproteobacteria</taxon>
        <taxon>Chromatiales</taxon>
        <taxon>Chromatiaceae</taxon>
        <taxon>Thiodictyon</taxon>
    </lineage>
</organism>
<keyword evidence="2" id="KW-1185">Reference proteome</keyword>
<evidence type="ECO:0000313" key="1">
    <source>
        <dbReference type="EMBL" id="AUB80334.1"/>
    </source>
</evidence>
<proteinExistence type="predicted"/>
<sequence length="162" mass="17804">MTAERMIQRYAAFFRGWAQAFGEHRSLGDPAAGMRWLVGDDQVGLILNPGLKRLLYPLFLYRSELAAPTAMLRPDGLVIDTTLIPLVGAAPTPLSQILELIGRPGPLHLYQTYHLIYPSGTRILTLSARAPLPILYRELAPVRLLIEEPTGDPPAPPDSGLN</sequence>
<dbReference type="EMBL" id="CP020370">
    <property type="protein sequence ID" value="AUB80334.1"/>
    <property type="molecule type" value="Genomic_DNA"/>
</dbReference>